<comment type="caution">
    <text evidence="1">The sequence shown here is derived from an EMBL/GenBank/DDBJ whole genome shotgun (WGS) entry which is preliminary data.</text>
</comment>
<name>A0A2T5UW66_9HYPH</name>
<keyword evidence="2" id="KW-1185">Reference proteome</keyword>
<sequence length="94" mass="11161">MFDNINNHDSHDTDNRLRNNLRLFDRDSLKILHPLFRDALRLLAHRHQTDKRETRLLPLVRLAPPTRDDQQPEMFPVTVIGRDRTAAQPTQLHH</sequence>
<protein>
    <submittedName>
        <fullName evidence="1">Uncharacterized protein</fullName>
    </submittedName>
</protein>
<reference evidence="1 2" key="1">
    <citation type="submission" date="2018-04" db="EMBL/GenBank/DDBJ databases">
        <title>Genomic Encyclopedia of Archaeal and Bacterial Type Strains, Phase II (KMG-II): from individual species to whole genera.</title>
        <authorList>
            <person name="Goeker M."/>
        </authorList>
    </citation>
    <scope>NUCLEOTIDE SEQUENCE [LARGE SCALE GENOMIC DNA]</scope>
    <source>
        <strain evidence="1 2">DSM 23382</strain>
    </source>
</reference>
<proteinExistence type="predicted"/>
<gene>
    <name evidence="1" type="ORF">C8N35_11278</name>
</gene>
<organism evidence="1 2">
    <name type="scientific">Breoghania corrubedonensis</name>
    <dbReference type="NCBI Taxonomy" id="665038"/>
    <lineage>
        <taxon>Bacteria</taxon>
        <taxon>Pseudomonadati</taxon>
        <taxon>Pseudomonadota</taxon>
        <taxon>Alphaproteobacteria</taxon>
        <taxon>Hyphomicrobiales</taxon>
        <taxon>Stappiaceae</taxon>
        <taxon>Breoghania</taxon>
    </lineage>
</organism>
<dbReference type="AlphaFoldDB" id="A0A2T5UW66"/>
<accession>A0A2T5UW66</accession>
<dbReference type="EMBL" id="QAYG01000012">
    <property type="protein sequence ID" value="PTW55753.1"/>
    <property type="molecule type" value="Genomic_DNA"/>
</dbReference>
<dbReference type="Proteomes" id="UP000244081">
    <property type="component" value="Unassembled WGS sequence"/>
</dbReference>
<dbReference type="RefSeq" id="WP_107991781.1">
    <property type="nucleotide sequence ID" value="NZ_QAYG01000012.1"/>
</dbReference>
<evidence type="ECO:0000313" key="2">
    <source>
        <dbReference type="Proteomes" id="UP000244081"/>
    </source>
</evidence>
<evidence type="ECO:0000313" key="1">
    <source>
        <dbReference type="EMBL" id="PTW55753.1"/>
    </source>
</evidence>